<dbReference type="PROSITE" id="PS51918">
    <property type="entry name" value="RADICAL_SAM"/>
    <property type="match status" value="1"/>
</dbReference>
<dbReference type="Pfam" id="PF02310">
    <property type="entry name" value="B12-binding"/>
    <property type="match status" value="1"/>
</dbReference>
<evidence type="ECO:0000256" key="5">
    <source>
        <dbReference type="ARBA" id="ARBA00023014"/>
    </source>
</evidence>
<organism evidence="8 9">
    <name type="scientific">Colwellia echini</name>
    <dbReference type="NCBI Taxonomy" id="1982103"/>
    <lineage>
        <taxon>Bacteria</taxon>
        <taxon>Pseudomonadati</taxon>
        <taxon>Pseudomonadota</taxon>
        <taxon>Gammaproteobacteria</taxon>
        <taxon>Alteromonadales</taxon>
        <taxon>Colwelliaceae</taxon>
        <taxon>Colwellia</taxon>
    </lineage>
</organism>
<evidence type="ECO:0000256" key="3">
    <source>
        <dbReference type="ARBA" id="ARBA00022723"/>
    </source>
</evidence>
<dbReference type="Gene3D" id="3.80.30.20">
    <property type="entry name" value="tm_1862 like domain"/>
    <property type="match status" value="1"/>
</dbReference>
<sequence length="553" mass="63536">MPLVDEGAEAVSLGNSSVSNEHVNIEPVAIDPEKKVSSLTNPIDKDSPKIVLATLNARFFHTSFGLRYLYANLKELQSSCEIKEFIIQTRAIDIVEQILESKPDIVGFGVYIWNIVESTDVVNLLKVIAPEITVILGGPEVSYETEDQAIVKCADYVLTGPADLSFYQLCKDLINNTPPDKKVVHSKPVELKELALPYEYYTDEDLTHRLLYVEASRGCPFKCEFCLSSLDKTSVPFEITVFLDEMEILYQRGARNFKFIDRTFNLNINTTMHIMQFFLDRMTDDLYLHFEVVPDHLPRKLKELLAQFPEGSLQFEIGIQTFNVEVQKNISRKQNNAKSKDNLIWLKDNTSAHIHADLIFGLPGETFETFKDSFNQLYHCRPHEIQMGILKRLKGSPIIRHTESFDLRFNPLPPFNILSTDRVSFSTMQRINRFARYWDMIGNSGRFKYSLPHILSVEPFDDFMAITEWIFNKTGQIHKINLKKLFELISQAVEALYPEKHELVITKIEEDYEAAKLKSLFSSLNLYALKDNANAVETVAKNKSLKRQQQHMS</sequence>
<dbReference type="Pfam" id="PF13311">
    <property type="entry name" value="DUF4080"/>
    <property type="match status" value="1"/>
</dbReference>
<dbReference type="Proteomes" id="UP000815846">
    <property type="component" value="Unassembled WGS sequence"/>
</dbReference>
<dbReference type="InterPro" id="IPR007197">
    <property type="entry name" value="rSAM"/>
</dbReference>
<accession>A0ABY3N0D7</accession>
<evidence type="ECO:0000256" key="1">
    <source>
        <dbReference type="ARBA" id="ARBA00001966"/>
    </source>
</evidence>
<keyword evidence="9" id="KW-1185">Reference proteome</keyword>
<comment type="cofactor">
    <cofactor evidence="1">
        <name>[4Fe-4S] cluster</name>
        <dbReference type="ChEBI" id="CHEBI:49883"/>
    </cofactor>
</comment>
<keyword evidence="5" id="KW-0411">Iron-sulfur</keyword>
<dbReference type="EMBL" id="PJAI02000002">
    <property type="protein sequence ID" value="TYK66961.1"/>
    <property type="molecule type" value="Genomic_DNA"/>
</dbReference>
<dbReference type="SFLD" id="SFLDS00029">
    <property type="entry name" value="Radical_SAM"/>
    <property type="match status" value="1"/>
</dbReference>
<dbReference type="Gene3D" id="3.40.50.280">
    <property type="entry name" value="Cobalamin-binding domain"/>
    <property type="match status" value="1"/>
</dbReference>
<dbReference type="InterPro" id="IPR025288">
    <property type="entry name" value="DUF4080"/>
</dbReference>
<comment type="caution">
    <text evidence="8">The sequence shown here is derived from an EMBL/GenBank/DDBJ whole genome shotgun (WGS) entry which is preliminary data.</text>
</comment>
<dbReference type="SMART" id="SM00729">
    <property type="entry name" value="Elp3"/>
    <property type="match status" value="1"/>
</dbReference>
<name>A0ABY3N0D7_9GAMM</name>
<keyword evidence="3" id="KW-0479">Metal-binding</keyword>
<evidence type="ECO:0000256" key="2">
    <source>
        <dbReference type="ARBA" id="ARBA00022691"/>
    </source>
</evidence>
<dbReference type="PANTHER" id="PTHR43409:SF16">
    <property type="entry name" value="SLR0320 PROTEIN"/>
    <property type="match status" value="1"/>
</dbReference>
<evidence type="ECO:0000256" key="4">
    <source>
        <dbReference type="ARBA" id="ARBA00023004"/>
    </source>
</evidence>
<feature type="domain" description="B12-binding" evidence="6">
    <location>
        <begin position="47"/>
        <end position="180"/>
    </location>
</feature>
<dbReference type="InterPro" id="IPR051198">
    <property type="entry name" value="BchE-like"/>
</dbReference>
<dbReference type="SUPFAM" id="SSF52242">
    <property type="entry name" value="Cobalamin (vitamin B12)-binding domain"/>
    <property type="match status" value="1"/>
</dbReference>
<dbReference type="InterPro" id="IPR036724">
    <property type="entry name" value="Cobalamin-bd_sf"/>
</dbReference>
<feature type="domain" description="Radical SAM core" evidence="7">
    <location>
        <begin position="205"/>
        <end position="435"/>
    </location>
</feature>
<keyword evidence="2" id="KW-0949">S-adenosyl-L-methionine</keyword>
<dbReference type="Pfam" id="PF04055">
    <property type="entry name" value="Radical_SAM"/>
    <property type="match status" value="1"/>
</dbReference>
<dbReference type="CDD" id="cd01335">
    <property type="entry name" value="Radical_SAM"/>
    <property type="match status" value="1"/>
</dbReference>
<reference evidence="8 9" key="1">
    <citation type="submission" date="2019-08" db="EMBL/GenBank/DDBJ databases">
        <title>Microbe sample from Colwellia echini.</title>
        <authorList>
            <person name="Christiansen L."/>
            <person name="Pathiraja D."/>
            <person name="Schultz-Johansen M."/>
            <person name="Choi I.-G."/>
            <person name="Stougaard P."/>
        </authorList>
    </citation>
    <scope>NUCLEOTIDE SEQUENCE [LARGE SCALE GENOMIC DNA]</scope>
    <source>
        <strain evidence="8 9">A3</strain>
    </source>
</reference>
<dbReference type="InterPro" id="IPR023404">
    <property type="entry name" value="rSAM_horseshoe"/>
</dbReference>
<evidence type="ECO:0000313" key="8">
    <source>
        <dbReference type="EMBL" id="TYK66961.1"/>
    </source>
</evidence>
<evidence type="ECO:0000313" key="9">
    <source>
        <dbReference type="Proteomes" id="UP000815846"/>
    </source>
</evidence>
<dbReference type="SUPFAM" id="SSF102114">
    <property type="entry name" value="Radical SAM enzymes"/>
    <property type="match status" value="1"/>
</dbReference>
<keyword evidence="4" id="KW-0408">Iron</keyword>
<proteinExistence type="predicted"/>
<dbReference type="SFLD" id="SFLDG01082">
    <property type="entry name" value="B12-binding_domain_containing"/>
    <property type="match status" value="1"/>
</dbReference>
<dbReference type="PROSITE" id="PS51332">
    <property type="entry name" value="B12_BINDING"/>
    <property type="match status" value="1"/>
</dbReference>
<dbReference type="PANTHER" id="PTHR43409">
    <property type="entry name" value="ANAEROBIC MAGNESIUM-PROTOPORPHYRIN IX MONOMETHYL ESTER CYCLASE-RELATED"/>
    <property type="match status" value="1"/>
</dbReference>
<evidence type="ECO:0000259" key="6">
    <source>
        <dbReference type="PROSITE" id="PS51332"/>
    </source>
</evidence>
<protein>
    <submittedName>
        <fullName evidence="8">DUF4080 domain-containing protein</fullName>
    </submittedName>
</protein>
<evidence type="ECO:0000259" key="7">
    <source>
        <dbReference type="PROSITE" id="PS51918"/>
    </source>
</evidence>
<dbReference type="InterPro" id="IPR006638">
    <property type="entry name" value="Elp3/MiaA/NifB-like_rSAM"/>
</dbReference>
<dbReference type="InterPro" id="IPR058240">
    <property type="entry name" value="rSAM_sf"/>
</dbReference>
<gene>
    <name evidence="8" type="ORF">CWS31_003495</name>
</gene>
<dbReference type="InterPro" id="IPR006158">
    <property type="entry name" value="Cobalamin-bd"/>
</dbReference>